<dbReference type="Proteomes" id="UP000663828">
    <property type="component" value="Unassembled WGS sequence"/>
</dbReference>
<evidence type="ECO:0000256" key="1">
    <source>
        <dbReference type="SAM" id="Phobius"/>
    </source>
</evidence>
<evidence type="ECO:0000313" key="3">
    <source>
        <dbReference type="EMBL" id="CAF1529215.1"/>
    </source>
</evidence>
<keyword evidence="1" id="KW-0472">Membrane</keyword>
<sequence>MLQSTSDITILIFGLTAIVTGLLGLTSPEIMLHLMNFSVIDRSTRQDGDYTLAFLTCSSVASLNMGVYYLVAVWTQWIKFYQFTVIFRLVTVTVLMLAVKNGHAPTGLVGVVIWELIGALTTAAALWHDAKNRRRNEMKKTS</sequence>
<evidence type="ECO:0000313" key="5">
    <source>
        <dbReference type="Proteomes" id="UP000663852"/>
    </source>
</evidence>
<keyword evidence="1" id="KW-0812">Transmembrane</keyword>
<feature type="transmembrane region" description="Helical" evidence="1">
    <location>
        <begin position="12"/>
        <end position="32"/>
    </location>
</feature>
<dbReference type="EMBL" id="CAJNOJ010000220">
    <property type="protein sequence ID" value="CAF1305613.1"/>
    <property type="molecule type" value="Genomic_DNA"/>
</dbReference>
<keyword evidence="4" id="KW-1185">Reference proteome</keyword>
<keyword evidence="1" id="KW-1133">Transmembrane helix</keyword>
<dbReference type="Proteomes" id="UP000663852">
    <property type="component" value="Unassembled WGS sequence"/>
</dbReference>
<organism evidence="2 5">
    <name type="scientific">Adineta ricciae</name>
    <name type="common">Rotifer</name>
    <dbReference type="NCBI Taxonomy" id="249248"/>
    <lineage>
        <taxon>Eukaryota</taxon>
        <taxon>Metazoa</taxon>
        <taxon>Spiralia</taxon>
        <taxon>Gnathifera</taxon>
        <taxon>Rotifera</taxon>
        <taxon>Eurotatoria</taxon>
        <taxon>Bdelloidea</taxon>
        <taxon>Adinetida</taxon>
        <taxon>Adinetidae</taxon>
        <taxon>Adineta</taxon>
    </lineage>
</organism>
<proteinExistence type="predicted"/>
<name>A0A815E067_ADIRI</name>
<comment type="caution">
    <text evidence="2">The sequence shown here is derived from an EMBL/GenBank/DDBJ whole genome shotgun (WGS) entry which is preliminary data.</text>
</comment>
<accession>A0A815E067</accession>
<evidence type="ECO:0000313" key="4">
    <source>
        <dbReference type="Proteomes" id="UP000663828"/>
    </source>
</evidence>
<protein>
    <submittedName>
        <fullName evidence="2">Uncharacterized protein</fullName>
    </submittedName>
</protein>
<feature type="transmembrane region" description="Helical" evidence="1">
    <location>
        <begin position="111"/>
        <end position="130"/>
    </location>
</feature>
<dbReference type="AlphaFoldDB" id="A0A815E067"/>
<gene>
    <name evidence="2" type="ORF">EDS130_LOCUS30847</name>
    <name evidence="3" type="ORF">XAT740_LOCUS41335</name>
</gene>
<dbReference type="EMBL" id="CAJNOR010004818">
    <property type="protein sequence ID" value="CAF1529215.1"/>
    <property type="molecule type" value="Genomic_DNA"/>
</dbReference>
<evidence type="ECO:0000313" key="2">
    <source>
        <dbReference type="EMBL" id="CAF1305613.1"/>
    </source>
</evidence>
<dbReference type="OrthoDB" id="10042947at2759"/>
<feature type="transmembrane region" description="Helical" evidence="1">
    <location>
        <begin position="52"/>
        <end position="73"/>
    </location>
</feature>
<feature type="transmembrane region" description="Helical" evidence="1">
    <location>
        <begin position="80"/>
        <end position="99"/>
    </location>
</feature>
<reference evidence="2" key="1">
    <citation type="submission" date="2021-02" db="EMBL/GenBank/DDBJ databases">
        <authorList>
            <person name="Nowell W R."/>
        </authorList>
    </citation>
    <scope>NUCLEOTIDE SEQUENCE</scope>
</reference>